<keyword evidence="4" id="KW-0547">Nucleotide-binding</keyword>
<dbReference type="InterPro" id="IPR036388">
    <property type="entry name" value="WH-like_DNA-bd_sf"/>
</dbReference>
<dbReference type="Pfam" id="PF18052">
    <property type="entry name" value="Rx_N"/>
    <property type="match status" value="1"/>
</dbReference>
<dbReference type="InterPro" id="IPR001611">
    <property type="entry name" value="Leu-rich_rpt"/>
</dbReference>
<dbReference type="PROSITE" id="PS51450">
    <property type="entry name" value="LRR"/>
    <property type="match status" value="1"/>
</dbReference>
<dbReference type="Gene3D" id="1.10.10.10">
    <property type="entry name" value="Winged helix-like DNA-binding domain superfamily/Winged helix DNA-binding domain"/>
    <property type="match status" value="1"/>
</dbReference>
<dbReference type="InterPro" id="IPR041118">
    <property type="entry name" value="Rx_N"/>
</dbReference>
<dbReference type="InterPro" id="IPR038005">
    <property type="entry name" value="RX-like_CC"/>
</dbReference>
<reference evidence="14" key="2">
    <citation type="submission" date="2025-08" db="UniProtKB">
        <authorList>
            <consortium name="RefSeq"/>
        </authorList>
    </citation>
    <scope>IDENTIFICATION</scope>
    <source>
        <tissue evidence="14">Leaf</tissue>
    </source>
</reference>
<evidence type="ECO:0000256" key="2">
    <source>
        <dbReference type="ARBA" id="ARBA00022614"/>
    </source>
</evidence>
<keyword evidence="5" id="KW-0611">Plant defense</keyword>
<dbReference type="InterPro" id="IPR056789">
    <property type="entry name" value="LRR_R13L1-DRL21"/>
</dbReference>
<protein>
    <submittedName>
        <fullName evidence="14">Disease resistance protein RGA3</fullName>
    </submittedName>
</protein>
<dbReference type="GeneID" id="109709285"/>
<dbReference type="InterPro" id="IPR042197">
    <property type="entry name" value="Apaf_helical"/>
</dbReference>
<evidence type="ECO:0000256" key="6">
    <source>
        <dbReference type="ARBA" id="ARBA00022840"/>
    </source>
</evidence>
<evidence type="ECO:0000256" key="7">
    <source>
        <dbReference type="SAM" id="Coils"/>
    </source>
</evidence>
<accession>A0A6P5EU64</accession>
<dbReference type="GO" id="GO:0042742">
    <property type="term" value="P:defense response to bacterium"/>
    <property type="evidence" value="ECO:0007669"/>
    <property type="project" value="UniProtKB-ARBA"/>
</dbReference>
<dbReference type="Pfam" id="PF00931">
    <property type="entry name" value="NB-ARC"/>
    <property type="match status" value="1"/>
</dbReference>
<dbReference type="GO" id="GO:0005524">
    <property type="term" value="F:ATP binding"/>
    <property type="evidence" value="ECO:0007669"/>
    <property type="project" value="UniProtKB-KW"/>
</dbReference>
<dbReference type="Gene3D" id="1.20.5.4130">
    <property type="match status" value="1"/>
</dbReference>
<evidence type="ECO:0000259" key="12">
    <source>
        <dbReference type="Pfam" id="PF25019"/>
    </source>
</evidence>
<proteinExistence type="inferred from homology"/>
<dbReference type="Pfam" id="PF23598">
    <property type="entry name" value="LRR_14"/>
    <property type="match status" value="1"/>
</dbReference>
<dbReference type="CDD" id="cd14798">
    <property type="entry name" value="RX-CC_like"/>
    <property type="match status" value="1"/>
</dbReference>
<evidence type="ECO:0000313" key="14">
    <source>
        <dbReference type="RefSeq" id="XP_020087032.1"/>
    </source>
</evidence>
<dbReference type="SUPFAM" id="SSF52058">
    <property type="entry name" value="L domain-like"/>
    <property type="match status" value="2"/>
</dbReference>
<dbReference type="PRINTS" id="PR00364">
    <property type="entry name" value="DISEASERSIST"/>
</dbReference>
<dbReference type="Gene3D" id="1.10.8.430">
    <property type="entry name" value="Helical domain of apoptotic protease-activating factors"/>
    <property type="match status" value="1"/>
</dbReference>
<keyword evidence="3" id="KW-0677">Repeat</keyword>
<dbReference type="FunFam" id="3.40.50.300:FF:001091">
    <property type="entry name" value="Probable disease resistance protein At1g61300"/>
    <property type="match status" value="1"/>
</dbReference>
<dbReference type="AlphaFoldDB" id="A0A6P5EU64"/>
<evidence type="ECO:0000313" key="13">
    <source>
        <dbReference type="Proteomes" id="UP000515123"/>
    </source>
</evidence>
<comment type="similarity">
    <text evidence="1">Belongs to the disease resistance NB-LRR family.</text>
</comment>
<evidence type="ECO:0000256" key="1">
    <source>
        <dbReference type="ARBA" id="ARBA00008894"/>
    </source>
</evidence>
<evidence type="ECO:0000256" key="3">
    <source>
        <dbReference type="ARBA" id="ARBA00022737"/>
    </source>
</evidence>
<dbReference type="Gene3D" id="3.80.10.10">
    <property type="entry name" value="Ribonuclease Inhibitor"/>
    <property type="match status" value="2"/>
</dbReference>
<dbReference type="Proteomes" id="UP000515123">
    <property type="component" value="Linkage group 4"/>
</dbReference>
<dbReference type="PANTHER" id="PTHR36766:SF48">
    <property type="entry name" value="DISEASE RESISTANCE PROTEIN RGA3"/>
    <property type="match status" value="1"/>
</dbReference>
<dbReference type="InterPro" id="IPR055414">
    <property type="entry name" value="LRR_R13L4/SHOC2-like"/>
</dbReference>
<reference evidence="13" key="1">
    <citation type="journal article" date="2015" name="Nat. Genet.">
        <title>The pineapple genome and the evolution of CAM photosynthesis.</title>
        <authorList>
            <person name="Ming R."/>
            <person name="VanBuren R."/>
            <person name="Wai C.M."/>
            <person name="Tang H."/>
            <person name="Schatz M.C."/>
            <person name="Bowers J.E."/>
            <person name="Lyons E."/>
            <person name="Wang M.L."/>
            <person name="Chen J."/>
            <person name="Biggers E."/>
            <person name="Zhang J."/>
            <person name="Huang L."/>
            <person name="Zhang L."/>
            <person name="Miao W."/>
            <person name="Zhang J."/>
            <person name="Ye Z."/>
            <person name="Miao C."/>
            <person name="Lin Z."/>
            <person name="Wang H."/>
            <person name="Zhou H."/>
            <person name="Yim W.C."/>
            <person name="Priest H.D."/>
            <person name="Zheng C."/>
            <person name="Woodhouse M."/>
            <person name="Edger P.P."/>
            <person name="Guyot R."/>
            <person name="Guo H.B."/>
            <person name="Guo H."/>
            <person name="Zheng G."/>
            <person name="Singh R."/>
            <person name="Sharma A."/>
            <person name="Min X."/>
            <person name="Zheng Y."/>
            <person name="Lee H."/>
            <person name="Gurtowski J."/>
            <person name="Sedlazeck F.J."/>
            <person name="Harkess A."/>
            <person name="McKain M.R."/>
            <person name="Liao Z."/>
            <person name="Fang J."/>
            <person name="Liu J."/>
            <person name="Zhang X."/>
            <person name="Zhang Q."/>
            <person name="Hu W."/>
            <person name="Qin Y."/>
            <person name="Wang K."/>
            <person name="Chen L.Y."/>
            <person name="Shirley N."/>
            <person name="Lin Y.R."/>
            <person name="Liu L.Y."/>
            <person name="Hernandez A.G."/>
            <person name="Wright C.L."/>
            <person name="Bulone V."/>
            <person name="Tuskan G.A."/>
            <person name="Heath K."/>
            <person name="Zee F."/>
            <person name="Moore P.H."/>
            <person name="Sunkar R."/>
            <person name="Leebens-Mack J.H."/>
            <person name="Mockler T."/>
            <person name="Bennetzen J.L."/>
            <person name="Freeling M."/>
            <person name="Sankoff D."/>
            <person name="Paterson A.H."/>
            <person name="Zhu X."/>
            <person name="Yang X."/>
            <person name="Smith J.A."/>
            <person name="Cushman J.C."/>
            <person name="Paull R.E."/>
            <person name="Yu Q."/>
        </authorList>
    </citation>
    <scope>NUCLEOTIDE SEQUENCE [LARGE SCALE GENOMIC DNA]</scope>
    <source>
        <strain evidence="13">cv. F153</strain>
    </source>
</reference>
<dbReference type="FunFam" id="1.10.10.10:FF:000322">
    <property type="entry name" value="Probable disease resistance protein At1g63360"/>
    <property type="match status" value="1"/>
</dbReference>
<keyword evidence="7" id="KW-0175">Coiled coil</keyword>
<dbReference type="GO" id="GO:0043531">
    <property type="term" value="F:ADP binding"/>
    <property type="evidence" value="ECO:0007669"/>
    <property type="project" value="InterPro"/>
</dbReference>
<feature type="domain" description="Disease resistance R13L4/SHOC-2-like LRR" evidence="11">
    <location>
        <begin position="588"/>
        <end position="693"/>
    </location>
</feature>
<keyword evidence="2" id="KW-0433">Leucine-rich repeat</keyword>
<evidence type="ECO:0000256" key="5">
    <source>
        <dbReference type="ARBA" id="ARBA00022821"/>
    </source>
</evidence>
<dbReference type="GO" id="GO:0002758">
    <property type="term" value="P:innate immune response-activating signaling pathway"/>
    <property type="evidence" value="ECO:0007669"/>
    <property type="project" value="UniProtKB-ARBA"/>
</dbReference>
<dbReference type="OrthoDB" id="691996at2759"/>
<dbReference type="GO" id="GO:0009626">
    <property type="term" value="P:plant-type hypersensitive response"/>
    <property type="evidence" value="ECO:0007669"/>
    <property type="project" value="UniProtKB-ARBA"/>
</dbReference>
<evidence type="ECO:0000256" key="4">
    <source>
        <dbReference type="ARBA" id="ARBA00022741"/>
    </source>
</evidence>
<feature type="domain" description="R13L1/DRL21-like LRR repeat region" evidence="12">
    <location>
        <begin position="863"/>
        <end position="935"/>
    </location>
</feature>
<gene>
    <name evidence="14" type="primary">LOC109709285</name>
</gene>
<dbReference type="InterPro" id="IPR002182">
    <property type="entry name" value="NB-ARC"/>
</dbReference>
<dbReference type="PANTHER" id="PTHR36766">
    <property type="entry name" value="PLANT BROAD-SPECTRUM MILDEW RESISTANCE PROTEIN RPW8"/>
    <property type="match status" value="1"/>
</dbReference>
<feature type="domain" description="R13L1/DRL21-like LRR repeat region" evidence="12">
    <location>
        <begin position="775"/>
        <end position="847"/>
    </location>
</feature>
<feature type="coiled-coil region" evidence="7">
    <location>
        <begin position="28"/>
        <end position="55"/>
    </location>
</feature>
<feature type="domain" description="Disease resistance N-terminal" evidence="9">
    <location>
        <begin position="10"/>
        <end position="94"/>
    </location>
</feature>
<keyword evidence="13" id="KW-1185">Reference proteome</keyword>
<evidence type="ECO:0000259" key="10">
    <source>
        <dbReference type="Pfam" id="PF23559"/>
    </source>
</evidence>
<dbReference type="Pfam" id="PF25019">
    <property type="entry name" value="LRR_R13L1-DRL21"/>
    <property type="match status" value="2"/>
</dbReference>
<dbReference type="SUPFAM" id="SSF52540">
    <property type="entry name" value="P-loop containing nucleoside triphosphate hydrolases"/>
    <property type="match status" value="1"/>
</dbReference>
<dbReference type="RefSeq" id="XP_020087032.1">
    <property type="nucleotide sequence ID" value="XM_020231443.1"/>
</dbReference>
<keyword evidence="6" id="KW-0067">ATP-binding</keyword>
<evidence type="ECO:0000259" key="9">
    <source>
        <dbReference type="Pfam" id="PF18052"/>
    </source>
</evidence>
<sequence>MADVVSSSLLRLVFDKLGAQVTKEFGLVMGVEKELNELETTLAAIRDVLADAEARQAQERALAGWLRRLKDAAFDADDVLDEVAAAEALRRTSRRNGSGTKAVLGKLSSLPNSIMFQSRIARKVKKIRERLDEIADERSKFHLREGVVHDCKIENSARAETGSFVVESEVYGREEDKEMIVEFLLAMSSEVDPGVIGIVGLGGLGKTTLAQLVYSDRRVCGHFEKMIWVCVSDDFDSRRLIRSIVESVTGAKFDLASMESMQRSLMERLEGKRFLLVLDDVWNENSEKWDRLRTLLTVGGRGSKVVVTTRSVRVASLMGTVEPHILRSLSEDDCWLLFERRAFGLDAGEKTENLVTIAKGIVKKAGGVPLAAKALGSLMRFKRRESEWLAIRDNDIWNLPDEENEILPALRLSYNHLPSHLKQCFAYCSIFAKDTPIYINKLVQLWIAEGFVRSLDRRAELTDIGLRYVDELLSRSLFESHERGSDGVVFSIKMHDLVHDLAQSVAGEECSIVDPSGTKRDIASTTRYSSFLCENEPISSVLEVLNKANKLRTLYLVAPDSRKVDLTKCPKKKEDDYNKILEILQIIFSNMKLLRSLHLAHYPMKELPVSVKNLRHLRYLNLSFTSLKNLPPSIGLLQNLQILNLARCQSLQALPESVGDLFNLYILDLSGCSSLLSLPSSIGRLRCLQNLDLSISGIQKLPESVSCLSDLRSLGLRHCYFVRELPENMENMASLVHLDIYACYELTCMPSGIGQLSCLRTLPIFVAGGRSKCSLGELNRLNLEGRLDIRKLENVKNAEEAKEANLIGKLNLQSLHLSWDLNAYKKTIVECASNNDDEEGMHKIMEAFLTHFKPFLAQEWDADCELAEKILQGLQPHQNLTVLEIEGYLGKTFPRWLSELTLPNLVELTLNTCVRCETLPEFNQLHHLKILVLNNLLAINRLPALGQLPSLKVLKLSVLPGVKCLGSDFYGGDGAFFTLEELELSCMPELEEWFGVAGPEFFPHLSNLTIMLCPKLRALPSDFPLVKELSMCCDDKLLLSAFESGAFLNLEKLDIQNCTSLLKSSLPQVLIERFRSNPGLLHSMSASGQCYNGDSLVDLVAESLNDVQNRSELDGEIQYHFVQ</sequence>
<feature type="domain" description="NB-ARC" evidence="8">
    <location>
        <begin position="174"/>
        <end position="343"/>
    </location>
</feature>
<evidence type="ECO:0000259" key="8">
    <source>
        <dbReference type="Pfam" id="PF00931"/>
    </source>
</evidence>
<evidence type="ECO:0000259" key="11">
    <source>
        <dbReference type="Pfam" id="PF23598"/>
    </source>
</evidence>
<dbReference type="Pfam" id="PF23559">
    <property type="entry name" value="WHD_DRP"/>
    <property type="match status" value="1"/>
</dbReference>
<dbReference type="InterPro" id="IPR027417">
    <property type="entry name" value="P-loop_NTPase"/>
</dbReference>
<dbReference type="InterPro" id="IPR058922">
    <property type="entry name" value="WHD_DRP"/>
</dbReference>
<name>A0A6P5EU64_ANACO</name>
<dbReference type="InterPro" id="IPR032675">
    <property type="entry name" value="LRR_dom_sf"/>
</dbReference>
<organism evidence="13 14">
    <name type="scientific">Ananas comosus</name>
    <name type="common">Pineapple</name>
    <name type="synonym">Ananas ananas</name>
    <dbReference type="NCBI Taxonomy" id="4615"/>
    <lineage>
        <taxon>Eukaryota</taxon>
        <taxon>Viridiplantae</taxon>
        <taxon>Streptophyta</taxon>
        <taxon>Embryophyta</taxon>
        <taxon>Tracheophyta</taxon>
        <taxon>Spermatophyta</taxon>
        <taxon>Magnoliopsida</taxon>
        <taxon>Liliopsida</taxon>
        <taxon>Poales</taxon>
        <taxon>Bromeliaceae</taxon>
        <taxon>Bromelioideae</taxon>
        <taxon>Ananas</taxon>
    </lineage>
</organism>
<feature type="domain" description="Disease resistance protein winged helix" evidence="10">
    <location>
        <begin position="430"/>
        <end position="502"/>
    </location>
</feature>
<dbReference type="Gene3D" id="3.40.50.300">
    <property type="entry name" value="P-loop containing nucleotide triphosphate hydrolases"/>
    <property type="match status" value="1"/>
</dbReference>